<evidence type="ECO:0000313" key="4">
    <source>
        <dbReference type="Proteomes" id="UP001244136"/>
    </source>
</evidence>
<keyword evidence="3" id="KW-0378">Hydrolase</keyword>
<keyword evidence="3" id="KW-0255">Endonuclease</keyword>
<dbReference type="InterPro" id="IPR002793">
    <property type="entry name" value="Endonuclease_NucS"/>
</dbReference>
<reference evidence="3 4" key="1">
    <citation type="journal article" date="2008" name="Int. J. Syst. Evol. Microbiol.">
        <title>Tessaracoccus flavescens sp. nov., isolated from marine sediment.</title>
        <authorList>
            <person name="Lee D.W."/>
            <person name="Lee S.D."/>
        </authorList>
    </citation>
    <scope>NUCLEOTIDE SEQUENCE [LARGE SCALE GENOMIC DNA]</scope>
    <source>
        <strain evidence="3 4">T21</strain>
    </source>
</reference>
<name>A0ABY8PYN2_9ACTN</name>
<dbReference type="Gene3D" id="3.40.1350.10">
    <property type="match status" value="1"/>
</dbReference>
<dbReference type="Proteomes" id="UP001244136">
    <property type="component" value="Chromosome"/>
</dbReference>
<dbReference type="EMBL" id="CP123967">
    <property type="protein sequence ID" value="WGT47620.1"/>
    <property type="molecule type" value="Genomic_DNA"/>
</dbReference>
<protein>
    <submittedName>
        <fullName evidence="3">Endonuclease NucS</fullName>
    </submittedName>
</protein>
<accession>A0ABY8PYN2</accession>
<dbReference type="GO" id="GO:0004519">
    <property type="term" value="F:endonuclease activity"/>
    <property type="evidence" value="ECO:0007669"/>
    <property type="project" value="UniProtKB-KW"/>
</dbReference>
<dbReference type="Pfam" id="PF01939">
    <property type="entry name" value="NucS_C"/>
    <property type="match status" value="1"/>
</dbReference>
<evidence type="ECO:0000313" key="3">
    <source>
        <dbReference type="EMBL" id="WGT47620.1"/>
    </source>
</evidence>
<sequence>MTACYFIRLGRRGTFVQDAVERGYVGVDYGMVDDFKGKFPDEWTAFNKTYIPRYLDLHPDKTKVAAGLACGTIWTLGKGMKDGDLVVTPDPAGILHVGRVTGPYAFVPGEELPHRRPVSWQFGTINRDEMSAELRRSTDRYPATVSNISQHLAEIESLLQEYPQLVSTDPDVEDPVQFALEKYLEEFLVDNWTRTELGKRYDIYCDDEGNQIGRQYQSDTGPLDILAVSKDGAELLVVELKRGKASDSVVGQIQRYMGYIKDQVAEPTQAVRGVIIALEDDLRIQRALSVASGIEFYRYQVKFTLIKA</sequence>
<gene>
    <name evidence="3" type="ORF">QH948_02235</name>
</gene>
<evidence type="ECO:0000259" key="2">
    <source>
        <dbReference type="Pfam" id="PF01939"/>
    </source>
</evidence>
<keyword evidence="1" id="KW-0238">DNA-binding</keyword>
<organism evidence="3 4">
    <name type="scientific">Tessaracoccus lacteus</name>
    <dbReference type="NCBI Taxonomy" id="3041766"/>
    <lineage>
        <taxon>Bacteria</taxon>
        <taxon>Bacillati</taxon>
        <taxon>Actinomycetota</taxon>
        <taxon>Actinomycetes</taxon>
        <taxon>Propionibacteriales</taxon>
        <taxon>Propionibacteriaceae</taxon>
        <taxon>Tessaracoccus</taxon>
    </lineage>
</organism>
<proteinExistence type="predicted"/>
<dbReference type="CDD" id="cd22341">
    <property type="entry name" value="NucS-like"/>
    <property type="match status" value="1"/>
</dbReference>
<keyword evidence="3" id="KW-0540">Nuclease</keyword>
<keyword evidence="4" id="KW-1185">Reference proteome</keyword>
<dbReference type="RefSeq" id="WP_281145334.1">
    <property type="nucleotide sequence ID" value="NZ_CP123967.1"/>
</dbReference>
<evidence type="ECO:0000256" key="1">
    <source>
        <dbReference type="ARBA" id="ARBA00023125"/>
    </source>
</evidence>
<dbReference type="InterPro" id="IPR048301">
    <property type="entry name" value="NucS_C"/>
</dbReference>
<dbReference type="InterPro" id="IPR011856">
    <property type="entry name" value="tRNA_endonuc-like_dom_sf"/>
</dbReference>
<feature type="domain" description="Endonuclease NucS C-terminal" evidence="2">
    <location>
        <begin position="211"/>
        <end position="279"/>
    </location>
</feature>